<gene>
    <name evidence="1" type="ORF">CDL12_28071</name>
</gene>
<evidence type="ECO:0000313" key="1">
    <source>
        <dbReference type="EMBL" id="PIM99433.1"/>
    </source>
</evidence>
<sequence length="91" mass="10502">MSPNSIACKEEARQIMIFPDSKLQTIELNNFRSRRKLVFFPPSTSSAVPSYFQHDSFNFHISPIPPIARNIQSCLFVIYHLNQISESRQTS</sequence>
<reference evidence="2" key="1">
    <citation type="journal article" date="2018" name="Gigascience">
        <title>Genome assembly of the Pink Ipe (Handroanthus impetiginosus, Bignoniaceae), a highly valued, ecologically keystone Neotropical timber forest tree.</title>
        <authorList>
            <person name="Silva-Junior O.B."/>
            <person name="Grattapaglia D."/>
            <person name="Novaes E."/>
            <person name="Collevatti R.G."/>
        </authorList>
    </citation>
    <scope>NUCLEOTIDE SEQUENCE [LARGE SCALE GENOMIC DNA]</scope>
    <source>
        <strain evidence="2">cv. UFG-1</strain>
    </source>
</reference>
<keyword evidence="2" id="KW-1185">Reference proteome</keyword>
<organism evidence="1 2">
    <name type="scientific">Handroanthus impetiginosus</name>
    <dbReference type="NCBI Taxonomy" id="429701"/>
    <lineage>
        <taxon>Eukaryota</taxon>
        <taxon>Viridiplantae</taxon>
        <taxon>Streptophyta</taxon>
        <taxon>Embryophyta</taxon>
        <taxon>Tracheophyta</taxon>
        <taxon>Spermatophyta</taxon>
        <taxon>Magnoliopsida</taxon>
        <taxon>eudicotyledons</taxon>
        <taxon>Gunneridae</taxon>
        <taxon>Pentapetalae</taxon>
        <taxon>asterids</taxon>
        <taxon>lamiids</taxon>
        <taxon>Lamiales</taxon>
        <taxon>Bignoniaceae</taxon>
        <taxon>Crescentiina</taxon>
        <taxon>Tabebuia alliance</taxon>
        <taxon>Handroanthus</taxon>
    </lineage>
</organism>
<accession>A0A2G9G296</accession>
<name>A0A2G9G296_9LAMI</name>
<comment type="caution">
    <text evidence="1">The sequence shown here is derived from an EMBL/GenBank/DDBJ whole genome shotgun (WGS) entry which is preliminary data.</text>
</comment>
<dbReference type="Proteomes" id="UP000231279">
    <property type="component" value="Unassembled WGS sequence"/>
</dbReference>
<proteinExistence type="predicted"/>
<dbReference type="AlphaFoldDB" id="A0A2G9G296"/>
<protein>
    <submittedName>
        <fullName evidence="1">Uncharacterized protein</fullName>
    </submittedName>
</protein>
<evidence type="ECO:0000313" key="2">
    <source>
        <dbReference type="Proteomes" id="UP000231279"/>
    </source>
</evidence>
<dbReference type="EMBL" id="NKXS01007600">
    <property type="protein sequence ID" value="PIM99433.1"/>
    <property type="molecule type" value="Genomic_DNA"/>
</dbReference>